<keyword evidence="2" id="KW-1185">Reference proteome</keyword>
<organism evidence="1 2">
    <name type="scientific">Mytilus edulis</name>
    <name type="common">Blue mussel</name>
    <dbReference type="NCBI Taxonomy" id="6550"/>
    <lineage>
        <taxon>Eukaryota</taxon>
        <taxon>Metazoa</taxon>
        <taxon>Spiralia</taxon>
        <taxon>Lophotrochozoa</taxon>
        <taxon>Mollusca</taxon>
        <taxon>Bivalvia</taxon>
        <taxon>Autobranchia</taxon>
        <taxon>Pteriomorphia</taxon>
        <taxon>Mytilida</taxon>
        <taxon>Mytiloidea</taxon>
        <taxon>Mytilidae</taxon>
        <taxon>Mytilinae</taxon>
        <taxon>Mytilus</taxon>
    </lineage>
</organism>
<evidence type="ECO:0000313" key="1">
    <source>
        <dbReference type="EMBL" id="CAG2200418.1"/>
    </source>
</evidence>
<sequence length="435" mass="49461">MYQAPSLQPTVYTFRLGNNQFKKLYDVGNSKSGHFTKGSGGRIFQQCLCCITAKKDTNPKTYDISLLNALIYNCVQLSDNNMLWLDTIRKLRNQLCHVHDISDLTKSELQTWWGKLECSVLNLAGEVHAQPAFKETIELLVDTFKYADYNMDTIAPLIEAVKAEINNNVNGVIQHQSEKLVDHMNTLSKQSEEQRNLDKKESQKQLLAVTTEISDKVKTCHSKGKRVIELQTIELKGAIEEQKVFYALFIKMLKSLKVFIVSPIKHTEDTENVELKEKCIVEFKISTQGSIGKKKEVIKQYFEKAVEMINIAAPFEVKYVRDGSITIGALLPVDILKNEEEFKNAICIFLDQMVTNCNIETSMPEVVKVKIMILNHEQTGTVKCFIEETKQMTDKAVQAVPIMVDQIIEADESEICLTYNNTGTILQESLEWSNI</sequence>
<accession>A0A8S3QX74</accession>
<dbReference type="AlphaFoldDB" id="A0A8S3QX74"/>
<dbReference type="OrthoDB" id="6189865at2759"/>
<dbReference type="EMBL" id="CAJPWZ010000744">
    <property type="protein sequence ID" value="CAG2200418.1"/>
    <property type="molecule type" value="Genomic_DNA"/>
</dbReference>
<dbReference type="Proteomes" id="UP000683360">
    <property type="component" value="Unassembled WGS sequence"/>
</dbReference>
<evidence type="ECO:0008006" key="3">
    <source>
        <dbReference type="Google" id="ProtNLM"/>
    </source>
</evidence>
<comment type="caution">
    <text evidence="1">The sequence shown here is derived from an EMBL/GenBank/DDBJ whole genome shotgun (WGS) entry which is preliminary data.</text>
</comment>
<gene>
    <name evidence="1" type="ORF">MEDL_15065</name>
</gene>
<evidence type="ECO:0000313" key="2">
    <source>
        <dbReference type="Proteomes" id="UP000683360"/>
    </source>
</evidence>
<protein>
    <recommendedName>
        <fullName evidence="3">DZIP3-like HEPN domain-containing protein</fullName>
    </recommendedName>
</protein>
<proteinExistence type="predicted"/>
<reference evidence="1" key="1">
    <citation type="submission" date="2021-03" db="EMBL/GenBank/DDBJ databases">
        <authorList>
            <person name="Bekaert M."/>
        </authorList>
    </citation>
    <scope>NUCLEOTIDE SEQUENCE</scope>
</reference>
<name>A0A8S3QX74_MYTED</name>